<dbReference type="EMBL" id="CP056041">
    <property type="protein sequence ID" value="QKZ17571.1"/>
    <property type="molecule type" value="Genomic_DNA"/>
</dbReference>
<reference evidence="1 2" key="1">
    <citation type="submission" date="2020-06" db="EMBL/GenBank/DDBJ databases">
        <title>Genome mining for natural products.</title>
        <authorList>
            <person name="Zhang B."/>
            <person name="Shi J."/>
            <person name="Ge H."/>
        </authorList>
    </citation>
    <scope>NUCLEOTIDE SEQUENCE [LARGE SCALE GENOMIC DNA]</scope>
    <source>
        <strain evidence="1 2">NA02069</strain>
    </source>
</reference>
<dbReference type="AlphaFoldDB" id="A0A7H8T2B0"/>
<sequence length="147" mass="16767">MRGDPASPDDLLVALPDLSVQREMARAVRALVAARRHLVDSRRELWNDPQRRSDIYREASSLIPSADLAQWATSLPFPMASALWAYESKGDSNPHARRDQMFHFREATIQFHVWPEARAAAPGTLFTEHVFDLEDRGDRVPVRHVAR</sequence>
<organism evidence="1 2">
    <name type="scientific">Streptomyces chartreusis</name>
    <dbReference type="NCBI Taxonomy" id="1969"/>
    <lineage>
        <taxon>Bacteria</taxon>
        <taxon>Bacillati</taxon>
        <taxon>Actinomycetota</taxon>
        <taxon>Actinomycetes</taxon>
        <taxon>Kitasatosporales</taxon>
        <taxon>Streptomycetaceae</taxon>
        <taxon>Streptomyces</taxon>
    </lineage>
</organism>
<evidence type="ECO:0000313" key="1">
    <source>
        <dbReference type="EMBL" id="QKZ17571.1"/>
    </source>
</evidence>
<gene>
    <name evidence="1" type="ORF">HUT05_09570</name>
</gene>
<evidence type="ECO:0000313" key="2">
    <source>
        <dbReference type="Proteomes" id="UP000509418"/>
    </source>
</evidence>
<accession>A0A7H8T2B0</accession>
<protein>
    <submittedName>
        <fullName evidence="1">Uncharacterized protein</fullName>
    </submittedName>
</protein>
<name>A0A7H8T2B0_STRCX</name>
<dbReference type="RefSeq" id="WP_176574815.1">
    <property type="nucleotide sequence ID" value="NZ_CBDRGH010000014.1"/>
</dbReference>
<dbReference type="Proteomes" id="UP000509418">
    <property type="component" value="Chromosome"/>
</dbReference>
<proteinExistence type="predicted"/>
<keyword evidence="2" id="KW-1185">Reference proteome</keyword>